<evidence type="ECO:0000256" key="4">
    <source>
        <dbReference type="ARBA" id="ARBA00023015"/>
    </source>
</evidence>
<feature type="domain" description="Mediator complex subunit Med1" evidence="11">
    <location>
        <begin position="95"/>
        <end position="178"/>
    </location>
</feature>
<feature type="compositionally biased region" description="Polar residues" evidence="10">
    <location>
        <begin position="1155"/>
        <end position="1177"/>
    </location>
</feature>
<evidence type="ECO:0000256" key="9">
    <source>
        <dbReference type="RuleBase" id="RU364059"/>
    </source>
</evidence>
<keyword evidence="14" id="KW-1185">Reference proteome</keyword>
<feature type="compositionally biased region" description="Low complexity" evidence="10">
    <location>
        <begin position="1067"/>
        <end position="1154"/>
    </location>
</feature>
<comment type="subcellular location">
    <subcellularLocation>
        <location evidence="1 9">Nucleus</location>
    </subcellularLocation>
</comment>
<feature type="compositionally biased region" description="Polar residues" evidence="10">
    <location>
        <begin position="1207"/>
        <end position="1230"/>
    </location>
</feature>
<dbReference type="EMBL" id="ABJB010191920">
    <property type="status" value="NOT_ANNOTATED_CDS"/>
    <property type="molecule type" value="Genomic_DNA"/>
</dbReference>
<dbReference type="GO" id="GO:0045944">
    <property type="term" value="P:positive regulation of transcription by RNA polymerase II"/>
    <property type="evidence" value="ECO:0007669"/>
    <property type="project" value="UniProtKB-ARBA"/>
</dbReference>
<evidence type="ECO:0000256" key="7">
    <source>
        <dbReference type="ARBA" id="ARBA00023242"/>
    </source>
</evidence>
<comment type="function">
    <text evidence="9">Component of the Mediator complex, a coactivator involved in the regulated transcription of nearly all RNA polymerase II-dependent genes. Mediator functions as a bridge to convey information from gene-specific regulatory proteins to the basal RNA polymerase II transcription machinery. Mediator is recruited to promoters by direct interactions with regulatory proteins and serves as a scaffold for the assembly of a functional preinitiation complex with RNA polymerase II and the general transcription factors.</text>
</comment>
<feature type="compositionally biased region" description="Basic and acidic residues" evidence="10">
    <location>
        <begin position="663"/>
        <end position="681"/>
    </location>
</feature>
<feature type="compositionally biased region" description="Polar residues" evidence="10">
    <location>
        <begin position="1242"/>
        <end position="1256"/>
    </location>
</feature>
<evidence type="ECO:0000313" key="13">
    <source>
        <dbReference type="EnsemblMetazoa" id="ISCW016607-PA"/>
    </source>
</evidence>
<name>B7PD89_IXOSC</name>
<feature type="compositionally biased region" description="Low complexity" evidence="10">
    <location>
        <begin position="954"/>
        <end position="963"/>
    </location>
</feature>
<dbReference type="VEuPathDB" id="VectorBase:ISCW016607"/>
<dbReference type="STRING" id="6945.B7PD89"/>
<keyword evidence="5 9" id="KW-0010">Activator</keyword>
<evidence type="ECO:0000256" key="1">
    <source>
        <dbReference type="ARBA" id="ARBA00004123"/>
    </source>
</evidence>
<dbReference type="OrthoDB" id="2281547at2759"/>
<feature type="compositionally biased region" description="Basic and acidic residues" evidence="10">
    <location>
        <begin position="728"/>
        <end position="760"/>
    </location>
</feature>
<dbReference type="HOGENOM" id="CLU_251855_0_0_1"/>
<dbReference type="PaxDb" id="6945-B7PD89"/>
<dbReference type="InterPro" id="IPR019680">
    <property type="entry name" value="Mediator_Med1"/>
</dbReference>
<dbReference type="GO" id="GO:0016592">
    <property type="term" value="C:mediator complex"/>
    <property type="evidence" value="ECO:0000318"/>
    <property type="project" value="GO_Central"/>
</dbReference>
<feature type="compositionally biased region" description="Basic residues" evidence="10">
    <location>
        <begin position="508"/>
        <end position="517"/>
    </location>
</feature>
<reference evidence="13" key="2">
    <citation type="submission" date="2020-05" db="UniProtKB">
        <authorList>
            <consortium name="EnsemblMetazoa"/>
        </authorList>
    </citation>
    <scope>IDENTIFICATION</scope>
    <source>
        <strain evidence="13">wikel</strain>
    </source>
</reference>
<protein>
    <recommendedName>
        <fullName evidence="3 9">Mediator of RNA polymerase II transcription subunit 1</fullName>
    </recommendedName>
    <alternativeName>
        <fullName evidence="8 9">Mediator complex subunit 1</fullName>
    </alternativeName>
</protein>
<keyword evidence="12" id="KW-0675">Receptor</keyword>
<dbReference type="GO" id="GO:0003712">
    <property type="term" value="F:transcription coregulator activity"/>
    <property type="evidence" value="ECO:0000318"/>
    <property type="project" value="GO_Central"/>
</dbReference>
<dbReference type="EMBL" id="ABJB010350704">
    <property type="status" value="NOT_ANNOTATED_CDS"/>
    <property type="molecule type" value="Genomic_DNA"/>
</dbReference>
<evidence type="ECO:0000256" key="8">
    <source>
        <dbReference type="ARBA" id="ARBA00031254"/>
    </source>
</evidence>
<organism>
    <name type="scientific">Ixodes scapularis</name>
    <name type="common">Black-legged tick</name>
    <name type="synonym">Deer tick</name>
    <dbReference type="NCBI Taxonomy" id="6945"/>
    <lineage>
        <taxon>Eukaryota</taxon>
        <taxon>Metazoa</taxon>
        <taxon>Ecdysozoa</taxon>
        <taxon>Arthropoda</taxon>
        <taxon>Chelicerata</taxon>
        <taxon>Arachnida</taxon>
        <taxon>Acari</taxon>
        <taxon>Parasitiformes</taxon>
        <taxon>Ixodida</taxon>
        <taxon>Ixodoidea</taxon>
        <taxon>Ixodidae</taxon>
        <taxon>Ixodinae</taxon>
        <taxon>Ixodes</taxon>
    </lineage>
</organism>
<feature type="region of interest" description="Disordered" evidence="10">
    <location>
        <begin position="430"/>
        <end position="784"/>
    </location>
</feature>
<accession>B7PD89</accession>
<keyword evidence="4 9" id="KW-0805">Transcription regulation</keyword>
<feature type="compositionally biased region" description="Basic and acidic residues" evidence="10">
    <location>
        <begin position="1021"/>
        <end position="1048"/>
    </location>
</feature>
<dbReference type="VEuPathDB" id="VectorBase:ISCP_015672"/>
<evidence type="ECO:0000313" key="14">
    <source>
        <dbReference type="Proteomes" id="UP000001555"/>
    </source>
</evidence>
<feature type="compositionally biased region" description="Gly residues" evidence="10">
    <location>
        <begin position="446"/>
        <end position="469"/>
    </location>
</feature>
<dbReference type="EnsemblMetazoa" id="ISCW016607-RA">
    <property type="protein sequence ID" value="ISCW016607-PA"/>
    <property type="gene ID" value="ISCW016607"/>
</dbReference>
<evidence type="ECO:0000313" key="12">
    <source>
        <dbReference type="EMBL" id="EEC04561.1"/>
    </source>
</evidence>
<reference evidence="12 14" key="1">
    <citation type="submission" date="2008-03" db="EMBL/GenBank/DDBJ databases">
        <title>Annotation of Ixodes scapularis.</title>
        <authorList>
            <consortium name="Ixodes scapularis Genome Project Consortium"/>
            <person name="Caler E."/>
            <person name="Hannick L.I."/>
            <person name="Bidwell S."/>
            <person name="Joardar V."/>
            <person name="Thiagarajan M."/>
            <person name="Amedeo P."/>
            <person name="Galinsky K.J."/>
            <person name="Schobel S."/>
            <person name="Inman J."/>
            <person name="Hostetler J."/>
            <person name="Miller J."/>
            <person name="Hammond M."/>
            <person name="Megy K."/>
            <person name="Lawson D."/>
            <person name="Kodira C."/>
            <person name="Sutton G."/>
            <person name="Meyer J."/>
            <person name="Hill C.A."/>
            <person name="Birren B."/>
            <person name="Nene V."/>
            <person name="Collins F."/>
            <person name="Alarcon-Chaidez F."/>
            <person name="Wikel S."/>
            <person name="Strausberg R."/>
        </authorList>
    </citation>
    <scope>NUCLEOTIDE SEQUENCE [LARGE SCALE GENOMIC DNA]</scope>
    <source>
        <strain evidence="14">Wikel</strain>
        <strain evidence="12">Wikel colony</strain>
    </source>
</reference>
<evidence type="ECO:0007829" key="15">
    <source>
        <dbReference type="PeptideAtlas" id="B7PD89"/>
    </source>
</evidence>
<gene>
    <name evidence="12" type="ORF">IscW_ISCW016607</name>
</gene>
<dbReference type="InParanoid" id="B7PD89"/>
<feature type="compositionally biased region" description="Low complexity" evidence="10">
    <location>
        <begin position="1408"/>
        <end position="1424"/>
    </location>
</feature>
<dbReference type="Proteomes" id="UP000001555">
    <property type="component" value="Unassembled WGS sequence"/>
</dbReference>
<evidence type="ECO:0000256" key="2">
    <source>
        <dbReference type="ARBA" id="ARBA00006210"/>
    </source>
</evidence>
<feature type="compositionally biased region" description="Polar residues" evidence="10">
    <location>
        <begin position="1050"/>
        <end position="1064"/>
    </location>
</feature>
<dbReference type="PANTHER" id="PTHR12881">
    <property type="entry name" value="MEDIATOR OF RNA POLYMERASE II TRANSCRIPTION SUBUNIT 1"/>
    <property type="match status" value="1"/>
</dbReference>
<keyword evidence="7 9" id="KW-0539">Nucleus</keyword>
<dbReference type="VEuPathDB" id="VectorBase:ISCI016607"/>
<proteinExistence type="evidence at protein level"/>
<feature type="region of interest" description="Disordered" evidence="10">
    <location>
        <begin position="1"/>
        <end position="35"/>
    </location>
</feature>
<feature type="compositionally biased region" description="Polar residues" evidence="10">
    <location>
        <begin position="1272"/>
        <end position="1299"/>
    </location>
</feature>
<feature type="region of interest" description="Disordered" evidence="10">
    <location>
        <begin position="1313"/>
        <end position="1428"/>
    </location>
</feature>
<feature type="region of interest" description="Disordered" evidence="10">
    <location>
        <begin position="814"/>
        <end position="1299"/>
    </location>
</feature>
<dbReference type="EMBL" id="ABJB010441885">
    <property type="status" value="NOT_ANNOTATED_CDS"/>
    <property type="molecule type" value="Genomic_DNA"/>
</dbReference>
<dbReference type="PANTHER" id="PTHR12881:SF10">
    <property type="entry name" value="MEDIATOR OF RNA POLYMERASE II TRANSCRIPTION SUBUNIT 1"/>
    <property type="match status" value="1"/>
</dbReference>
<dbReference type="Pfam" id="PF10744">
    <property type="entry name" value="Med1"/>
    <property type="match status" value="1"/>
</dbReference>
<dbReference type="EMBL" id="DS688733">
    <property type="protein sequence ID" value="EEC04561.1"/>
    <property type="molecule type" value="Genomic_DNA"/>
</dbReference>
<keyword evidence="6 9" id="KW-0804">Transcription</keyword>
<keyword evidence="15" id="KW-1267">Proteomics identification</keyword>
<dbReference type="EMBL" id="ABJB010776127">
    <property type="status" value="NOT_ANNOTATED_CDS"/>
    <property type="molecule type" value="Genomic_DNA"/>
</dbReference>
<feature type="compositionally biased region" description="Pro residues" evidence="10">
    <location>
        <begin position="1002"/>
        <end position="1011"/>
    </location>
</feature>
<feature type="compositionally biased region" description="Polar residues" evidence="10">
    <location>
        <begin position="548"/>
        <end position="563"/>
    </location>
</feature>
<feature type="compositionally biased region" description="Low complexity" evidence="10">
    <location>
        <begin position="699"/>
        <end position="719"/>
    </location>
</feature>
<dbReference type="InterPro" id="IPR051999">
    <property type="entry name" value="Mediator_complex_subunit_1"/>
</dbReference>
<evidence type="ECO:0000256" key="10">
    <source>
        <dbReference type="SAM" id="MobiDB-lite"/>
    </source>
</evidence>
<feature type="compositionally biased region" description="Low complexity" evidence="10">
    <location>
        <begin position="1313"/>
        <end position="1322"/>
    </location>
</feature>
<evidence type="ECO:0000256" key="3">
    <source>
        <dbReference type="ARBA" id="ARBA00020612"/>
    </source>
</evidence>
<feature type="compositionally biased region" description="Low complexity" evidence="10">
    <location>
        <begin position="910"/>
        <end position="924"/>
    </location>
</feature>
<sequence length="1441" mass="149696">MAAVEKPAEANPSPQVGIKELAEPAPVIGKDNAKESPMENLLEKLRAKASQYKPWGDMAKALRMALMEKHHLVDSADRNRLQKCLDTIQKLIFTTGPDGQECFISSDMFYVEVLLETSGEVKDVKIAHHGDPVSCPELTQVLLKGDFAEFTSHLEGLASIYQLNADNLPSFAALSNLNSTTLPASFVLKLPQPIPMALALVRKIHAITSIECADTTCCQSLLSLIITQASEGKLNGSSDRGLNVTLPDQHHCYYLSGSPDLQGVLVSGVQFTHPTHVPQILVFLRQQLLFNSLIASCVRPASRQNAESSHMFEVSTTSISNISISFEHPLDESLATVDLNLNEITSVKCRIYTLNSDISICSDEYASKVMQRCLSIPVTMRAVIRKAQGQRMRMSNQTDSYYSALNSNGPSYLPHLPGYGGGAGGGAFGSGGPDFASGTPPPKRGGTLGSLLGQGGGGAGFQQPGGGPGKQSAQPNMMLMSMLSDVPSASSSPSPSQQSSYPFLSQAKPRKQRKRKATSSDGRSPKRKAGVEDDGGGGTPTPADLEDSTSISLTSFEGRQTPSGDAPSFGKGDGGHTLPGEPFLEADAGQKKAALLNPAESSSVEEFHQRRPLQSPSESFRGFLSEGPPGDATGDDCKPGTKALPASQRPLAAPPQCRKIKRVKSEEGRGEELKLEREGSRSQDSGPKNLLPGGDSERLLASSLGGSVASAAGKSHSVSPPVIATSFKIEKSGDGLKISKAEGRQSSTKGRDPKGRDNRKERKRKRAESVDLSSSHGAKLAFDTSSLDSVLQATLLPLESGDGALHAFNLTMKPQGSVSPALGQAAPARVMGKKSGSQGSLPSGGNGKSDKPSKPLSGAKTNEVDGRLATSPTKLLKHKPSPGPPKSGTGTPGRPACYAGQPSLVGPNTSPSKPSSKSASAAPPGSTLKLKHLNLPSSTTITPVAPKVQPAQLPSPSSSSAASITIVPTGGASSNNLNKPPKSRKGSLSAVIAKLTNTAAPSLPPVDPSSGPPRLEGGVKSSEKRDSPTLGKESKDKEALLKNSEGKMKYSSSDQFTVKQSSGIKLTVTKTSGTYKSSSSKAKMGMSSSKASAGVSSSSKAKGTGSLGSASRPPGAPGGLAKKPSSLSSSSLSGLGRAPSKPSQKSSSPNTTNPAISQNPLNPSSALRSKTPTSGSTPKRPDEFPGAEENDPDRALRLLLSQPKAMESTQPLEQWQPLSLKSQTPPSVDSSVKPDFEDKTPWVSSSTDVKPNNSIATVVAKAPLENGPDSALTPTDLSSSSPRFELISSTLEEGANTTTPSFKALPLLLSASAPSKLPAKTKPTSDEDSSPEDGLVIDFPESIDSKKGSSSLSSSRAQSPKDGSGGGGGSQESGTSLKAAVSPGPALSAKSPYFTAQSPSLKSPQVGSPPSNHSVSSSISRPSPCVIDDDLMDEAIMGLGK</sequence>
<evidence type="ECO:0000256" key="6">
    <source>
        <dbReference type="ARBA" id="ARBA00023163"/>
    </source>
</evidence>
<feature type="compositionally biased region" description="Low complexity" evidence="10">
    <location>
        <begin position="1348"/>
        <end position="1361"/>
    </location>
</feature>
<dbReference type="GO" id="GO:0006357">
    <property type="term" value="P:regulation of transcription by RNA polymerase II"/>
    <property type="evidence" value="ECO:0000318"/>
    <property type="project" value="GO_Central"/>
</dbReference>
<dbReference type="EMBL" id="ABJB010577160">
    <property type="status" value="NOT_ANNOTATED_CDS"/>
    <property type="molecule type" value="Genomic_DNA"/>
</dbReference>
<evidence type="ECO:0000259" key="11">
    <source>
        <dbReference type="Pfam" id="PF10744"/>
    </source>
</evidence>
<feature type="compositionally biased region" description="Low complexity" evidence="10">
    <location>
        <begin position="470"/>
        <end position="507"/>
    </location>
</feature>
<feature type="compositionally biased region" description="Polar residues" evidence="10">
    <location>
        <begin position="1394"/>
        <end position="1406"/>
    </location>
</feature>
<comment type="similarity">
    <text evidence="2 9">Belongs to the Mediator complex subunit 1 family.</text>
</comment>
<evidence type="ECO:0000256" key="5">
    <source>
        <dbReference type="ARBA" id="ARBA00023159"/>
    </source>
</evidence>